<dbReference type="SUPFAM" id="SSF75304">
    <property type="entry name" value="Amidase signature (AS) enzymes"/>
    <property type="match status" value="1"/>
</dbReference>
<dbReference type="Pfam" id="PF01425">
    <property type="entry name" value="Amidase"/>
    <property type="match status" value="1"/>
</dbReference>
<dbReference type="PANTHER" id="PTHR11895:SF176">
    <property type="entry name" value="AMIDASE AMID-RELATED"/>
    <property type="match status" value="1"/>
</dbReference>
<accession>A0A1H9B5F1</accession>
<dbReference type="Proteomes" id="UP000199647">
    <property type="component" value="Unassembled WGS sequence"/>
</dbReference>
<proteinExistence type="predicted"/>
<gene>
    <name evidence="4" type="ORF">SAMN05216548_101610</name>
</gene>
<dbReference type="InterPro" id="IPR020556">
    <property type="entry name" value="Amidase_CS"/>
</dbReference>
<dbReference type="PROSITE" id="PS00571">
    <property type="entry name" value="AMIDASES"/>
    <property type="match status" value="1"/>
</dbReference>
<comment type="function">
    <text evidence="1">Hydrolyzes indole-3-acetamide (IAM) into indole-3-acetic acid (IAA).</text>
</comment>
<dbReference type="GO" id="GO:0016740">
    <property type="term" value="F:transferase activity"/>
    <property type="evidence" value="ECO:0007669"/>
    <property type="project" value="UniProtKB-KW"/>
</dbReference>
<dbReference type="PANTHER" id="PTHR11895">
    <property type="entry name" value="TRANSAMIDASE"/>
    <property type="match status" value="1"/>
</dbReference>
<reference evidence="4 5" key="1">
    <citation type="submission" date="2016-10" db="EMBL/GenBank/DDBJ databases">
        <authorList>
            <person name="de Groot N.N."/>
        </authorList>
    </citation>
    <scope>NUCLEOTIDE SEQUENCE [LARGE SCALE GENOMIC DNA]</scope>
    <source>
        <strain evidence="4 5">A52C2</strain>
    </source>
</reference>
<dbReference type="NCBIfam" id="NF005460">
    <property type="entry name" value="PRK07056.1"/>
    <property type="match status" value="1"/>
</dbReference>
<keyword evidence="4" id="KW-0808">Transferase</keyword>
<dbReference type="InterPro" id="IPR036928">
    <property type="entry name" value="AS_sf"/>
</dbReference>
<dbReference type="InterPro" id="IPR023631">
    <property type="entry name" value="Amidase_dom"/>
</dbReference>
<evidence type="ECO:0000259" key="3">
    <source>
        <dbReference type="Pfam" id="PF01425"/>
    </source>
</evidence>
<sequence length="455" mass="46649">MSELAEATIAELGAALDEGRTSSVALTRAALDKAADPAGEGSRIFTRLYRDRALAMASASDALRAAGIRRSPIDGLPVSIKDLFDVAGEVTLAGSVAADGNAPASANAEIVDRLIAAGAVIVGRSNMTEFAFSGLGINPHYGTPLNPFDRQTGRIPGGSSSGAAVSVSDGMAVAGIGSDTGGSVRIPAALCGLAGFKPTARRVSTKGALPLSTTLDSVGPIARTVADCAVLDAVLSGDDRPLPAASDITGLRIAVPTTVVLDGMDETVADAFHTALKALRDAGALVSEIAIPEFAHLPAINAKGSFAAAEAWHWHRDLIGKAADRYDPRVLSRIRPGGSMSAAEYLDLIEARAAWIAAVENRIAGFDAVLMPTVPLIAPPVAALRDDDEAYTRTNGLNLRNPTFINFLDGCALSVPCHAPGMAPVGLMIAGPANADRKVIAVGQAVERVLAAQWG</sequence>
<dbReference type="STRING" id="1855383.SAMN05216548_101610"/>
<dbReference type="EMBL" id="FOFG01000001">
    <property type="protein sequence ID" value="SEP83931.1"/>
    <property type="molecule type" value="Genomic_DNA"/>
</dbReference>
<protein>
    <recommendedName>
        <fullName evidence="2">Indoleacetamide hydrolase</fullName>
    </recommendedName>
</protein>
<dbReference type="InterPro" id="IPR000120">
    <property type="entry name" value="Amidase"/>
</dbReference>
<keyword evidence="5" id="KW-1185">Reference proteome</keyword>
<dbReference type="RefSeq" id="WP_092495068.1">
    <property type="nucleotide sequence ID" value="NZ_FOFG01000001.1"/>
</dbReference>
<dbReference type="AlphaFoldDB" id="A0A1H9B5F1"/>
<organism evidence="4 5">
    <name type="scientific">Faunimonas pinastri</name>
    <dbReference type="NCBI Taxonomy" id="1855383"/>
    <lineage>
        <taxon>Bacteria</taxon>
        <taxon>Pseudomonadati</taxon>
        <taxon>Pseudomonadota</taxon>
        <taxon>Alphaproteobacteria</taxon>
        <taxon>Hyphomicrobiales</taxon>
        <taxon>Afifellaceae</taxon>
        <taxon>Faunimonas</taxon>
    </lineage>
</organism>
<evidence type="ECO:0000256" key="1">
    <source>
        <dbReference type="ARBA" id="ARBA00003871"/>
    </source>
</evidence>
<dbReference type="OrthoDB" id="9811471at2"/>
<evidence type="ECO:0000313" key="4">
    <source>
        <dbReference type="EMBL" id="SEP83931.1"/>
    </source>
</evidence>
<dbReference type="Gene3D" id="3.90.1300.10">
    <property type="entry name" value="Amidase signature (AS) domain"/>
    <property type="match status" value="1"/>
</dbReference>
<feature type="domain" description="Amidase" evidence="3">
    <location>
        <begin position="27"/>
        <end position="439"/>
    </location>
</feature>
<evidence type="ECO:0000256" key="2">
    <source>
        <dbReference type="ARBA" id="ARBA00021874"/>
    </source>
</evidence>
<evidence type="ECO:0000313" key="5">
    <source>
        <dbReference type="Proteomes" id="UP000199647"/>
    </source>
</evidence>
<name>A0A1H9B5F1_9HYPH</name>